<evidence type="ECO:0000259" key="2">
    <source>
        <dbReference type="Pfam" id="PF20429"/>
    </source>
</evidence>
<dbReference type="InterPro" id="IPR046761">
    <property type="entry name" value="Tab2-like_C"/>
</dbReference>
<organism evidence="3">
    <name type="scientific">Woronichinia naegeliana WA131</name>
    <dbReference type="NCBI Taxonomy" id="2824559"/>
    <lineage>
        <taxon>Bacteria</taxon>
        <taxon>Bacillati</taxon>
        <taxon>Cyanobacteriota</taxon>
        <taxon>Cyanophyceae</taxon>
        <taxon>Synechococcales</taxon>
        <taxon>Coelosphaeriaceae</taxon>
        <taxon>Woronichinia</taxon>
    </lineage>
</organism>
<dbReference type="KEGG" id="wna:KA717_16840"/>
<name>A0A977L1Z8_9CYAN</name>
<dbReference type="GO" id="GO:0003723">
    <property type="term" value="F:RNA binding"/>
    <property type="evidence" value="ECO:0007669"/>
    <property type="project" value="InterPro"/>
</dbReference>
<dbReference type="EMBL" id="CP073041">
    <property type="protein sequence ID" value="UXE64043.1"/>
    <property type="molecule type" value="Genomic_DNA"/>
</dbReference>
<reference evidence="3" key="1">
    <citation type="submission" date="2021-04" db="EMBL/GenBank/DDBJ databases">
        <title>Genome sequence of Woronichinia naegeliana from Washington state freshwater lake bloom.</title>
        <authorList>
            <person name="Dreher T.W."/>
        </authorList>
    </citation>
    <scope>NUCLEOTIDE SEQUENCE</scope>
    <source>
        <strain evidence="3">WA131</strain>
    </source>
</reference>
<evidence type="ECO:0000313" key="3">
    <source>
        <dbReference type="EMBL" id="UXE64043.1"/>
    </source>
</evidence>
<dbReference type="Pfam" id="PF06485">
    <property type="entry name" value="Tab2-like_N"/>
    <property type="match status" value="1"/>
</dbReference>
<feature type="domain" description="RNA-binding protein Tab2-like N-terminal" evidence="1">
    <location>
        <begin position="3"/>
        <end position="104"/>
    </location>
</feature>
<evidence type="ECO:0000259" key="1">
    <source>
        <dbReference type="Pfam" id="PF06485"/>
    </source>
</evidence>
<protein>
    <submittedName>
        <fullName evidence="3">Tab2/Atab2 family RNA-binding protein</fullName>
    </submittedName>
</protein>
<dbReference type="Pfam" id="PF20429">
    <property type="entry name" value="Tab2-like_C"/>
    <property type="match status" value="1"/>
</dbReference>
<accession>A0A977L1Z8</accession>
<dbReference type="InterPro" id="IPR046760">
    <property type="entry name" value="Tab2-like_N"/>
</dbReference>
<dbReference type="PANTHER" id="PTHR34556">
    <property type="match status" value="1"/>
</dbReference>
<proteinExistence type="predicted"/>
<dbReference type="AlphaFoldDB" id="A0A977L1Z8"/>
<sequence>MTLWQADFYKHAVAHRNGEEILWELILCDIQGNVLCEKSCPQSQASSAWLIVQLESLLTEGKPTAIQVFRPQSLNLFKLAGEQLGLEIVATRQTTMLKALLQKRYGNQALVLDVPPPQPLPENLWGEQWCFATLSVESLLTSFGDAPIPYRSMPEAYLSLCRELVAELPIPGSIIYAGRQARYLCQWLADISPVSLNYQATEIGQSGGLVLEAGLMDRWILATFADPEVAQGATLFEQRKAVVHHLHFLLIQPDNSGATYTGFWLLQTEP</sequence>
<feature type="domain" description="RNA-binding protein Tab2/Atab2 C-terminal" evidence="2">
    <location>
        <begin position="109"/>
        <end position="267"/>
    </location>
</feature>
<dbReference type="PANTHER" id="PTHR34556:SF2">
    <property type="entry name" value="PROTEIN TAB2 HOMOLOG, CHLOROPLASTIC"/>
    <property type="match status" value="1"/>
</dbReference>
<dbReference type="Proteomes" id="UP001065613">
    <property type="component" value="Chromosome"/>
</dbReference>
<gene>
    <name evidence="3" type="ORF">KA717_16840</name>
</gene>
<dbReference type="InterPro" id="IPR009472">
    <property type="entry name" value="Tab2-like"/>
</dbReference>